<comment type="caution">
    <text evidence="9">The sequence shown here is derived from an EMBL/GenBank/DDBJ whole genome shotgun (WGS) entry which is preliminary data.</text>
</comment>
<dbReference type="GO" id="GO:1990281">
    <property type="term" value="C:efflux pump complex"/>
    <property type="evidence" value="ECO:0007669"/>
    <property type="project" value="TreeGrafter"/>
</dbReference>
<evidence type="ECO:0000256" key="7">
    <source>
        <dbReference type="ARBA" id="ARBA00023237"/>
    </source>
</evidence>
<evidence type="ECO:0000256" key="4">
    <source>
        <dbReference type="ARBA" id="ARBA00022452"/>
    </source>
</evidence>
<evidence type="ECO:0000313" key="9">
    <source>
        <dbReference type="EMBL" id="MBT1707780.1"/>
    </source>
</evidence>
<dbReference type="Proteomes" id="UP001319080">
    <property type="component" value="Unassembled WGS sequence"/>
</dbReference>
<reference evidence="9 10" key="1">
    <citation type="submission" date="2021-05" db="EMBL/GenBank/DDBJ databases">
        <title>A Polyphasic approach of four new species of the genus Ohtaekwangia: Ohtaekwangia histidinii sp. nov., Ohtaekwangia cretensis sp. nov., Ohtaekwangia indiensis sp. nov., Ohtaekwangia reichenbachii sp. nov. from diverse environment.</title>
        <authorList>
            <person name="Octaviana S."/>
        </authorList>
    </citation>
    <scope>NUCLEOTIDE SEQUENCE [LARGE SCALE GENOMIC DNA]</scope>
    <source>
        <strain evidence="9 10">PWU5</strain>
    </source>
</reference>
<dbReference type="GO" id="GO:0015288">
    <property type="term" value="F:porin activity"/>
    <property type="evidence" value="ECO:0007669"/>
    <property type="project" value="TreeGrafter"/>
</dbReference>
<dbReference type="PANTHER" id="PTHR30026">
    <property type="entry name" value="OUTER MEMBRANE PROTEIN TOLC"/>
    <property type="match status" value="1"/>
</dbReference>
<keyword evidence="10" id="KW-1185">Reference proteome</keyword>
<name>A0AAP2DUH1_9BACT</name>
<dbReference type="GO" id="GO:0009279">
    <property type="term" value="C:cell outer membrane"/>
    <property type="evidence" value="ECO:0007669"/>
    <property type="project" value="UniProtKB-SubCell"/>
</dbReference>
<dbReference type="GO" id="GO:0015562">
    <property type="term" value="F:efflux transmembrane transporter activity"/>
    <property type="evidence" value="ECO:0007669"/>
    <property type="project" value="InterPro"/>
</dbReference>
<dbReference type="EMBL" id="JAHESE010000003">
    <property type="protein sequence ID" value="MBT1707780.1"/>
    <property type="molecule type" value="Genomic_DNA"/>
</dbReference>
<comment type="subcellular location">
    <subcellularLocation>
        <location evidence="1">Cell outer membrane</location>
    </subcellularLocation>
</comment>
<keyword evidence="7" id="KW-0998">Cell outer membrane</keyword>
<dbReference type="InterPro" id="IPR003423">
    <property type="entry name" value="OMP_efflux"/>
</dbReference>
<organism evidence="9 10">
    <name type="scientific">Dawidia cretensis</name>
    <dbReference type="NCBI Taxonomy" id="2782350"/>
    <lineage>
        <taxon>Bacteria</taxon>
        <taxon>Pseudomonadati</taxon>
        <taxon>Bacteroidota</taxon>
        <taxon>Cytophagia</taxon>
        <taxon>Cytophagales</taxon>
        <taxon>Chryseotaleaceae</taxon>
        <taxon>Dawidia</taxon>
    </lineage>
</organism>
<evidence type="ECO:0000256" key="6">
    <source>
        <dbReference type="ARBA" id="ARBA00023136"/>
    </source>
</evidence>
<dbReference type="RefSeq" id="WP_254083370.1">
    <property type="nucleotide sequence ID" value="NZ_JAHESE010000003.1"/>
</dbReference>
<evidence type="ECO:0000313" key="10">
    <source>
        <dbReference type="Proteomes" id="UP001319080"/>
    </source>
</evidence>
<proteinExistence type="inferred from homology"/>
<dbReference type="AlphaFoldDB" id="A0AAP2DUH1"/>
<gene>
    <name evidence="9" type="ORF">KK062_06090</name>
</gene>
<accession>A0AAP2DUH1</accession>
<evidence type="ECO:0000256" key="3">
    <source>
        <dbReference type="ARBA" id="ARBA00022448"/>
    </source>
</evidence>
<keyword evidence="8" id="KW-0732">Signal</keyword>
<dbReference type="InterPro" id="IPR051906">
    <property type="entry name" value="TolC-like"/>
</dbReference>
<keyword evidence="3" id="KW-0813">Transport</keyword>
<feature type="signal peptide" evidence="8">
    <location>
        <begin position="1"/>
        <end position="25"/>
    </location>
</feature>
<evidence type="ECO:0000256" key="1">
    <source>
        <dbReference type="ARBA" id="ARBA00004442"/>
    </source>
</evidence>
<protein>
    <submittedName>
        <fullName evidence="9">TolC family protein</fullName>
    </submittedName>
</protein>
<dbReference type="Pfam" id="PF02321">
    <property type="entry name" value="OEP"/>
    <property type="match status" value="2"/>
</dbReference>
<dbReference type="SUPFAM" id="SSF56954">
    <property type="entry name" value="Outer membrane efflux proteins (OEP)"/>
    <property type="match status" value="1"/>
</dbReference>
<dbReference type="Gene3D" id="1.20.1600.10">
    <property type="entry name" value="Outer membrane efflux proteins (OEP)"/>
    <property type="match status" value="1"/>
</dbReference>
<keyword evidence="5" id="KW-0812">Transmembrane</keyword>
<evidence type="ECO:0000256" key="8">
    <source>
        <dbReference type="SAM" id="SignalP"/>
    </source>
</evidence>
<sequence>MKPLRYIYRTLLLALILGATRPAVAQQSLSLQEAVQLADLHNREILESQLGVEQAAQQRIVARALYLPSVSAQAGVNHYFDLPPFFGFGETSSEGKVPYGRFGGKDQLNASVSAVQPIYNPLAIPSLHHARLQERESQTALQGRRQEVLASLRETYLKVLVLNERIKLQQESIRRNNRVLQDARSLLLQGKGLRVDTLRAYTAVRNLEPELVRLSFAVETSTLQLKTLIGVDSLQDIVLTDSLVVPGPEAVPSEEDVYAAAKRNNPYFQSLALREQLEDQQVRMTSSLRKPQLSAVAQYQVQSHTNSFEYGNAYYPSASFVGLQLSVPLFAGFSSQAKVKRAALGRQQAVLRQQHAHEQLRASVHQALAARQESFARLETASVTRETARLSYTIIQYRYKSGISARLELTDAELALSTAQSNYLEAVYDYLSAGIALNKLQGIAD</sequence>
<feature type="chain" id="PRO_5042867040" evidence="8">
    <location>
        <begin position="26"/>
        <end position="445"/>
    </location>
</feature>
<evidence type="ECO:0000256" key="5">
    <source>
        <dbReference type="ARBA" id="ARBA00022692"/>
    </source>
</evidence>
<keyword evidence="6" id="KW-0472">Membrane</keyword>
<evidence type="ECO:0000256" key="2">
    <source>
        <dbReference type="ARBA" id="ARBA00007613"/>
    </source>
</evidence>
<dbReference type="PANTHER" id="PTHR30026:SF20">
    <property type="entry name" value="OUTER MEMBRANE PROTEIN TOLC"/>
    <property type="match status" value="1"/>
</dbReference>
<keyword evidence="4" id="KW-1134">Transmembrane beta strand</keyword>
<comment type="similarity">
    <text evidence="2">Belongs to the outer membrane factor (OMF) (TC 1.B.17) family.</text>
</comment>